<gene>
    <name evidence="2" type="ORF">F503_01188</name>
</gene>
<keyword evidence="2" id="KW-0808">Transferase</keyword>
<sequence>MDQQHEHRPETPNHKRKLTRFAAVIKTLSREGLNKLGHQLLKKEQKEHYIKNSHTVAIGQPMCGSYHILYPIQVDGKPEWLIRIPSNGVKGKWDQQSADALVSEAKTMNYLHNTCVNGGPPKLPIPRVIAFSDTTNNSISCPYIALAFIDGVPLYKVWFQDRLQPGRVDAATVQKHRMRTLDGLVEAMAELGKHTFDQGGSLVFEDSISEKGHTFLNRQSEAKLLKVGPARLPDVEAMLARAVEEDNKSGEAVSPTEQADANDQSCTQTHNSVLWAAFAFVKKAMKILNPLSKYTTRRVNSSSATAANRTGSGSRSPDDDSTDTLLYYTWGPSSTPSAYITAPLDRRSPDHPFQKGVDALIRKLIFWIPDPFTAREHGQFVLRHPDLNMQNIIVSDDGTVVGIIDWDGVAAVPRCLGSECYPMFLTRDWNPCIYEYDPRVDDSNNNIVDPESPEIWEDSPEALSKLRGEYLMRAAQLRENQAPFSENLTAITRQSVVTENIAIAAFDPLCRSHTLRKIVSESWKALQRSTGEDYTHIILYDVIQMFVTGDPDPSVMSALEKAFLKLLETVDT</sequence>
<evidence type="ECO:0000256" key="1">
    <source>
        <dbReference type="SAM" id="MobiDB-lite"/>
    </source>
</evidence>
<dbReference type="InterPro" id="IPR011009">
    <property type="entry name" value="Kinase-like_dom_sf"/>
</dbReference>
<dbReference type="OrthoDB" id="10003767at2759"/>
<dbReference type="eggNOG" id="ENOG502SNUF">
    <property type="taxonomic scope" value="Eukaryota"/>
</dbReference>
<keyword evidence="2" id="KW-0418">Kinase</keyword>
<dbReference type="VEuPathDB" id="FungiDB:F503_01188"/>
<protein>
    <submittedName>
        <fullName evidence="2">Serine threonine protein kinase</fullName>
    </submittedName>
</protein>
<feature type="compositionally biased region" description="Polar residues" evidence="1">
    <location>
        <begin position="298"/>
        <end position="308"/>
    </location>
</feature>
<dbReference type="Proteomes" id="UP000016923">
    <property type="component" value="Unassembled WGS sequence"/>
</dbReference>
<dbReference type="InterPro" id="IPR051678">
    <property type="entry name" value="AGP_Transferase"/>
</dbReference>
<dbReference type="GO" id="GO:0016301">
    <property type="term" value="F:kinase activity"/>
    <property type="evidence" value="ECO:0007669"/>
    <property type="project" value="UniProtKB-KW"/>
</dbReference>
<keyword evidence="3" id="KW-1185">Reference proteome</keyword>
<dbReference type="SUPFAM" id="SSF56112">
    <property type="entry name" value="Protein kinase-like (PK-like)"/>
    <property type="match status" value="1"/>
</dbReference>
<feature type="region of interest" description="Disordered" evidence="1">
    <location>
        <begin position="298"/>
        <end position="320"/>
    </location>
</feature>
<evidence type="ECO:0000313" key="2">
    <source>
        <dbReference type="EMBL" id="EPE08405.1"/>
    </source>
</evidence>
<name>S3D4S6_OPHP1</name>
<evidence type="ECO:0000313" key="3">
    <source>
        <dbReference type="Proteomes" id="UP000016923"/>
    </source>
</evidence>
<dbReference type="HOGENOM" id="CLU_027206_0_0_1"/>
<dbReference type="EMBL" id="KE148149">
    <property type="protein sequence ID" value="EPE08405.1"/>
    <property type="molecule type" value="Genomic_DNA"/>
</dbReference>
<dbReference type="PANTHER" id="PTHR21310">
    <property type="entry name" value="AMINOGLYCOSIDE PHOSPHOTRANSFERASE-RELATED-RELATED"/>
    <property type="match status" value="1"/>
</dbReference>
<proteinExistence type="predicted"/>
<dbReference type="AlphaFoldDB" id="S3D4S6"/>
<dbReference type="Gene3D" id="3.90.1200.10">
    <property type="match status" value="1"/>
</dbReference>
<reference evidence="2 3" key="1">
    <citation type="journal article" date="2013" name="BMC Genomics">
        <title>The genome and transcriptome of the pine saprophyte Ophiostoma piceae, and a comparison with the bark beetle-associated pine pathogen Grosmannia clavigera.</title>
        <authorList>
            <person name="Haridas S."/>
            <person name="Wang Y."/>
            <person name="Lim L."/>
            <person name="Massoumi Alamouti S."/>
            <person name="Jackman S."/>
            <person name="Docking R."/>
            <person name="Robertson G."/>
            <person name="Birol I."/>
            <person name="Bohlmann J."/>
            <person name="Breuil C."/>
        </authorList>
    </citation>
    <scope>NUCLEOTIDE SEQUENCE [LARGE SCALE GENOMIC DNA]</scope>
    <source>
        <strain evidence="2 3">UAMH 11346</strain>
    </source>
</reference>
<dbReference type="PANTHER" id="PTHR21310:SF51">
    <property type="entry name" value="AMINOGLYCOSIDE PHOSPHOTRANSFERASE DOMAIN-CONTAINING PROTEIN"/>
    <property type="match status" value="1"/>
</dbReference>
<accession>S3D4S6</accession>
<organism evidence="2 3">
    <name type="scientific">Ophiostoma piceae (strain UAMH 11346)</name>
    <name type="common">Sap stain fungus</name>
    <dbReference type="NCBI Taxonomy" id="1262450"/>
    <lineage>
        <taxon>Eukaryota</taxon>
        <taxon>Fungi</taxon>
        <taxon>Dikarya</taxon>
        <taxon>Ascomycota</taxon>
        <taxon>Pezizomycotina</taxon>
        <taxon>Sordariomycetes</taxon>
        <taxon>Sordariomycetidae</taxon>
        <taxon>Ophiostomatales</taxon>
        <taxon>Ophiostomataceae</taxon>
        <taxon>Ophiostoma</taxon>
    </lineage>
</organism>